<protein>
    <submittedName>
        <fullName evidence="2">Uncharacterized protein</fullName>
    </submittedName>
</protein>
<organism evidence="2 3">
    <name type="scientific">Cryptococcus bacillisporus CA1873</name>
    <dbReference type="NCBI Taxonomy" id="1296111"/>
    <lineage>
        <taxon>Eukaryota</taxon>
        <taxon>Fungi</taxon>
        <taxon>Dikarya</taxon>
        <taxon>Basidiomycota</taxon>
        <taxon>Agaricomycotina</taxon>
        <taxon>Tremellomycetes</taxon>
        <taxon>Tremellales</taxon>
        <taxon>Cryptococcaceae</taxon>
        <taxon>Cryptococcus</taxon>
        <taxon>Cryptococcus gattii species complex</taxon>
    </lineage>
</organism>
<dbReference type="Proteomes" id="UP000053800">
    <property type="component" value="Unassembled WGS sequence"/>
</dbReference>
<feature type="compositionally biased region" description="Polar residues" evidence="1">
    <location>
        <begin position="94"/>
        <end position="110"/>
    </location>
</feature>
<feature type="region of interest" description="Disordered" evidence="1">
    <location>
        <begin position="87"/>
        <end position="110"/>
    </location>
</feature>
<feature type="region of interest" description="Disordered" evidence="1">
    <location>
        <begin position="15"/>
        <end position="39"/>
    </location>
</feature>
<evidence type="ECO:0000313" key="2">
    <source>
        <dbReference type="EMBL" id="KIR68329.1"/>
    </source>
</evidence>
<keyword evidence="3" id="KW-1185">Reference proteome</keyword>
<proteinExistence type="predicted"/>
<reference evidence="2 3" key="1">
    <citation type="submission" date="2015-01" db="EMBL/GenBank/DDBJ databases">
        <title>The Genome Sequence of Cryptococcus gattii CA1873.</title>
        <authorList>
            <consortium name="The Broad Institute Genomics Platform"/>
            <person name="Cuomo C."/>
            <person name="Litvintseva A."/>
            <person name="Chen Y."/>
            <person name="Heitman J."/>
            <person name="Sun S."/>
            <person name="Springer D."/>
            <person name="Dromer F."/>
            <person name="Young S."/>
            <person name="Zeng Q."/>
            <person name="Gargeya S."/>
            <person name="Abouelleil A."/>
            <person name="Alvarado L."/>
            <person name="Chapman S.B."/>
            <person name="Gainer-Dewar J."/>
            <person name="Goldberg J."/>
            <person name="Griggs A."/>
            <person name="Gujja S."/>
            <person name="Hansen M."/>
            <person name="Howarth C."/>
            <person name="Imamovic A."/>
            <person name="Larimer J."/>
            <person name="Murphy C."/>
            <person name="Naylor J."/>
            <person name="Pearson M."/>
            <person name="Priest M."/>
            <person name="Roberts A."/>
            <person name="Saif S."/>
            <person name="Shea T."/>
            <person name="Sykes S."/>
            <person name="Wortman J."/>
            <person name="Nusbaum C."/>
            <person name="Birren B."/>
        </authorList>
    </citation>
    <scope>NUCLEOTIDE SEQUENCE [LARGE SCALE GENOMIC DNA]</scope>
    <source>
        <strain evidence="2 3">CA1873</strain>
    </source>
</reference>
<accession>A0ABR5BGL8</accession>
<dbReference type="EMBL" id="KN848891">
    <property type="protein sequence ID" value="KIR68329.1"/>
    <property type="molecule type" value="Genomic_DNA"/>
</dbReference>
<name>A0ABR5BGL8_CRYGA</name>
<evidence type="ECO:0000313" key="3">
    <source>
        <dbReference type="Proteomes" id="UP000053800"/>
    </source>
</evidence>
<sequence length="110" mass="11917">MDNISDIHDISDASIAKNAKDANNVNNNGSSSSSIKGNIKSSGDINDITLCPYVNPYPSLLPTNIPPIPFDTFERPTSNDLHCMAHTDHKSYSHRNTNADLSSQTQATQS</sequence>
<gene>
    <name evidence="2" type="ORF">I314_01830</name>
</gene>
<evidence type="ECO:0000256" key="1">
    <source>
        <dbReference type="SAM" id="MobiDB-lite"/>
    </source>
</evidence>